<evidence type="ECO:0000313" key="4">
    <source>
        <dbReference type="EMBL" id="CAB4290531.1"/>
    </source>
</evidence>
<dbReference type="GO" id="GO:0098542">
    <property type="term" value="P:defense response to other organism"/>
    <property type="evidence" value="ECO:0007669"/>
    <property type="project" value="TreeGrafter"/>
</dbReference>
<accession>A0A6J5VRF7</accession>
<proteinExistence type="predicted"/>
<dbReference type="Gene3D" id="1.10.10.10">
    <property type="entry name" value="Winged helix-like DNA-binding domain superfamily/Winged helix DNA-binding domain"/>
    <property type="match status" value="1"/>
</dbReference>
<feature type="domain" description="Disease resistance protein winged helix" evidence="3">
    <location>
        <begin position="69"/>
        <end position="120"/>
    </location>
</feature>
<name>A0A6J5VRF7_PRUAR</name>
<dbReference type="SUPFAM" id="SSF52540">
    <property type="entry name" value="P-loop containing nucleoside triphosphate hydrolases"/>
    <property type="match status" value="1"/>
</dbReference>
<sequence length="147" mass="16370">MEKCDGLPLAVVVLGGLLSTKRKTAEEWRHVLQNITWHLIDQDRVSAILALSYNDLPFHLESCFLHLGLFPEDSSISKIKLIHLWVAEKFLPQQGEEPAEGVADNCLNELVDRCMIQVASLTSLGKWAASCIASITTQQISEACNPW</sequence>
<organism evidence="4 5">
    <name type="scientific">Prunus armeniaca</name>
    <name type="common">Apricot</name>
    <name type="synonym">Armeniaca vulgaris</name>
    <dbReference type="NCBI Taxonomy" id="36596"/>
    <lineage>
        <taxon>Eukaryota</taxon>
        <taxon>Viridiplantae</taxon>
        <taxon>Streptophyta</taxon>
        <taxon>Embryophyta</taxon>
        <taxon>Tracheophyta</taxon>
        <taxon>Spermatophyta</taxon>
        <taxon>Magnoliopsida</taxon>
        <taxon>eudicotyledons</taxon>
        <taxon>Gunneridae</taxon>
        <taxon>Pentapetalae</taxon>
        <taxon>rosids</taxon>
        <taxon>fabids</taxon>
        <taxon>Rosales</taxon>
        <taxon>Rosaceae</taxon>
        <taxon>Amygdaloideae</taxon>
        <taxon>Amygdaleae</taxon>
        <taxon>Prunus</taxon>
    </lineage>
</organism>
<dbReference type="Gene3D" id="1.10.8.430">
    <property type="entry name" value="Helical domain of apoptotic protease-activating factors"/>
    <property type="match status" value="1"/>
</dbReference>
<dbReference type="PANTHER" id="PTHR23155:SF1185">
    <property type="entry name" value="DISEASE RESISTANCE RPP8-LIKE PROTEIN 3-RELATED"/>
    <property type="match status" value="1"/>
</dbReference>
<evidence type="ECO:0000313" key="5">
    <source>
        <dbReference type="Proteomes" id="UP000507222"/>
    </source>
</evidence>
<dbReference type="FunFam" id="1.10.10.10:FF:000322">
    <property type="entry name" value="Probable disease resistance protein At1g63360"/>
    <property type="match status" value="1"/>
</dbReference>
<dbReference type="InterPro" id="IPR042197">
    <property type="entry name" value="Apaf_helical"/>
</dbReference>
<gene>
    <name evidence="4" type="ORF">CURHAP_LOCUS50599</name>
</gene>
<dbReference type="InterPro" id="IPR044974">
    <property type="entry name" value="Disease_R_plants"/>
</dbReference>
<evidence type="ECO:0000256" key="1">
    <source>
        <dbReference type="ARBA" id="ARBA00022737"/>
    </source>
</evidence>
<protein>
    <recommendedName>
        <fullName evidence="3">Disease resistance protein winged helix domain-containing protein</fullName>
    </recommendedName>
</protein>
<dbReference type="InterPro" id="IPR036388">
    <property type="entry name" value="WH-like_DNA-bd_sf"/>
</dbReference>
<dbReference type="AlphaFoldDB" id="A0A6J5VRF7"/>
<evidence type="ECO:0000256" key="2">
    <source>
        <dbReference type="ARBA" id="ARBA00022821"/>
    </source>
</evidence>
<reference evidence="4 5" key="1">
    <citation type="submission" date="2020-05" db="EMBL/GenBank/DDBJ databases">
        <authorList>
            <person name="Campoy J."/>
            <person name="Schneeberger K."/>
            <person name="Spophaly S."/>
        </authorList>
    </citation>
    <scope>NUCLEOTIDE SEQUENCE [LARGE SCALE GENOMIC DNA]</scope>
    <source>
        <strain evidence="4">PruArmRojPasFocal</strain>
    </source>
</reference>
<dbReference type="Pfam" id="PF23559">
    <property type="entry name" value="WHD_DRP"/>
    <property type="match status" value="1"/>
</dbReference>
<dbReference type="Proteomes" id="UP000507222">
    <property type="component" value="Unassembled WGS sequence"/>
</dbReference>
<dbReference type="PANTHER" id="PTHR23155">
    <property type="entry name" value="DISEASE RESISTANCE PROTEIN RP"/>
    <property type="match status" value="1"/>
</dbReference>
<dbReference type="InterPro" id="IPR058922">
    <property type="entry name" value="WHD_DRP"/>
</dbReference>
<evidence type="ECO:0000259" key="3">
    <source>
        <dbReference type="Pfam" id="PF23559"/>
    </source>
</evidence>
<keyword evidence="2" id="KW-0611">Plant defense</keyword>
<keyword evidence="1" id="KW-0677">Repeat</keyword>
<dbReference type="InterPro" id="IPR027417">
    <property type="entry name" value="P-loop_NTPase"/>
</dbReference>
<dbReference type="EMBL" id="CAEKDK010000008">
    <property type="protein sequence ID" value="CAB4290531.1"/>
    <property type="molecule type" value="Genomic_DNA"/>
</dbReference>
<dbReference type="GO" id="GO:0043531">
    <property type="term" value="F:ADP binding"/>
    <property type="evidence" value="ECO:0007669"/>
    <property type="project" value="InterPro"/>
</dbReference>